<feature type="transmembrane region" description="Helical" evidence="14">
    <location>
        <begin position="345"/>
        <end position="369"/>
    </location>
</feature>
<evidence type="ECO:0000256" key="9">
    <source>
        <dbReference type="ARBA" id="ARBA00023136"/>
    </source>
</evidence>
<keyword evidence="3" id="KW-0813">Transport</keyword>
<evidence type="ECO:0000256" key="1">
    <source>
        <dbReference type="ARBA" id="ARBA00004651"/>
    </source>
</evidence>
<evidence type="ECO:0000313" key="15">
    <source>
        <dbReference type="EMBL" id="GFR57788.1"/>
    </source>
</evidence>
<proteinExistence type="inferred from homology"/>
<evidence type="ECO:0000256" key="4">
    <source>
        <dbReference type="ARBA" id="ARBA00022475"/>
    </source>
</evidence>
<dbReference type="GO" id="GO:0006814">
    <property type="term" value="P:sodium ion transport"/>
    <property type="evidence" value="ECO:0007669"/>
    <property type="project" value="UniProtKB-KW"/>
</dbReference>
<comment type="catalytic activity">
    <reaction evidence="12">
        <text>iodide(out) + 2 Na(+)(out) = iodide(in) + 2 Na(+)(in)</text>
        <dbReference type="Rhea" id="RHEA:71207"/>
        <dbReference type="ChEBI" id="CHEBI:16382"/>
        <dbReference type="ChEBI" id="CHEBI:29101"/>
    </reaction>
</comment>
<evidence type="ECO:0000256" key="3">
    <source>
        <dbReference type="ARBA" id="ARBA00022448"/>
    </source>
</evidence>
<keyword evidence="4" id="KW-1003">Cell membrane</keyword>
<dbReference type="GO" id="GO:0098660">
    <property type="term" value="P:inorganic ion transmembrane transport"/>
    <property type="evidence" value="ECO:0007669"/>
    <property type="project" value="UniProtKB-ARBA"/>
</dbReference>
<keyword evidence="6 14" id="KW-1133">Transmembrane helix</keyword>
<evidence type="ECO:0000256" key="5">
    <source>
        <dbReference type="ARBA" id="ARBA00022692"/>
    </source>
</evidence>
<organism evidence="15 16">
    <name type="scientific">Elysia marginata</name>
    <dbReference type="NCBI Taxonomy" id="1093978"/>
    <lineage>
        <taxon>Eukaryota</taxon>
        <taxon>Metazoa</taxon>
        <taxon>Spiralia</taxon>
        <taxon>Lophotrochozoa</taxon>
        <taxon>Mollusca</taxon>
        <taxon>Gastropoda</taxon>
        <taxon>Heterobranchia</taxon>
        <taxon>Euthyneura</taxon>
        <taxon>Panpulmonata</taxon>
        <taxon>Sacoglossa</taxon>
        <taxon>Placobranchoidea</taxon>
        <taxon>Plakobranchidae</taxon>
        <taxon>Elysia</taxon>
    </lineage>
</organism>
<comment type="similarity">
    <text evidence="2 13">Belongs to the sodium:solute symporter (SSF) (TC 2.A.21) family.</text>
</comment>
<evidence type="ECO:0000256" key="14">
    <source>
        <dbReference type="SAM" id="Phobius"/>
    </source>
</evidence>
<evidence type="ECO:0000256" key="7">
    <source>
        <dbReference type="ARBA" id="ARBA00023053"/>
    </source>
</evidence>
<keyword evidence="10" id="KW-0325">Glycoprotein</keyword>
<dbReference type="NCBIfam" id="TIGR00813">
    <property type="entry name" value="sss"/>
    <property type="match status" value="1"/>
</dbReference>
<keyword evidence="11" id="KW-0739">Sodium transport</keyword>
<keyword evidence="16" id="KW-1185">Reference proteome</keyword>
<comment type="caution">
    <text evidence="15">The sequence shown here is derived from an EMBL/GenBank/DDBJ whole genome shotgun (WGS) entry which is preliminary data.</text>
</comment>
<dbReference type="AlphaFoldDB" id="A0AAV4E9W8"/>
<dbReference type="PROSITE" id="PS00456">
    <property type="entry name" value="NA_SOLUT_SYMP_1"/>
    <property type="match status" value="1"/>
</dbReference>
<evidence type="ECO:0000256" key="10">
    <source>
        <dbReference type="ARBA" id="ARBA00023180"/>
    </source>
</evidence>
<dbReference type="Pfam" id="PF00474">
    <property type="entry name" value="SSF"/>
    <property type="match status" value="1"/>
</dbReference>
<evidence type="ECO:0000256" key="11">
    <source>
        <dbReference type="ARBA" id="ARBA00023201"/>
    </source>
</evidence>
<dbReference type="Gene3D" id="1.20.1730.10">
    <property type="entry name" value="Sodium/glucose cotransporter"/>
    <property type="match status" value="1"/>
</dbReference>
<dbReference type="InterPro" id="IPR038377">
    <property type="entry name" value="Na/Glc_symporter_sf"/>
</dbReference>
<dbReference type="PROSITE" id="PS50283">
    <property type="entry name" value="NA_SOLUT_SYMP_3"/>
    <property type="match status" value="1"/>
</dbReference>
<gene>
    <name evidence="15" type="ORF">ElyMa_003464000</name>
</gene>
<dbReference type="Proteomes" id="UP000762676">
    <property type="component" value="Unassembled WGS sequence"/>
</dbReference>
<feature type="transmembrane region" description="Helical" evidence="14">
    <location>
        <begin position="287"/>
        <end position="306"/>
    </location>
</feature>
<dbReference type="GO" id="GO:0015293">
    <property type="term" value="F:symporter activity"/>
    <property type="evidence" value="ECO:0007669"/>
    <property type="project" value="TreeGrafter"/>
</dbReference>
<keyword evidence="5 14" id="KW-0812">Transmembrane</keyword>
<dbReference type="InterPro" id="IPR018212">
    <property type="entry name" value="Na/solute_symporter_CS"/>
</dbReference>
<feature type="transmembrane region" description="Helical" evidence="14">
    <location>
        <begin position="318"/>
        <end position="338"/>
    </location>
</feature>
<accession>A0AAV4E9W8</accession>
<keyword evidence="9 14" id="KW-0472">Membrane</keyword>
<feature type="transmembrane region" description="Helical" evidence="14">
    <location>
        <begin position="228"/>
        <end position="253"/>
    </location>
</feature>
<dbReference type="EMBL" id="BMAT01007114">
    <property type="protein sequence ID" value="GFR57788.1"/>
    <property type="molecule type" value="Genomic_DNA"/>
</dbReference>
<feature type="transmembrane region" description="Helical" evidence="14">
    <location>
        <begin position="449"/>
        <end position="470"/>
    </location>
</feature>
<feature type="transmembrane region" description="Helical" evidence="14">
    <location>
        <begin position="180"/>
        <end position="208"/>
    </location>
</feature>
<evidence type="ECO:0000256" key="8">
    <source>
        <dbReference type="ARBA" id="ARBA00023065"/>
    </source>
</evidence>
<dbReference type="PANTHER" id="PTHR42985">
    <property type="entry name" value="SODIUM-COUPLED MONOCARBOXYLATE TRANSPORTER"/>
    <property type="match status" value="1"/>
</dbReference>
<dbReference type="PANTHER" id="PTHR42985:SF40">
    <property type="entry name" value="LD47995P-RELATED"/>
    <property type="match status" value="1"/>
</dbReference>
<feature type="transmembrane region" description="Helical" evidence="14">
    <location>
        <begin position="62"/>
        <end position="81"/>
    </location>
</feature>
<dbReference type="GO" id="GO:0015075">
    <property type="term" value="F:monoatomic ion transmembrane transporter activity"/>
    <property type="evidence" value="ECO:0007669"/>
    <property type="project" value="UniProtKB-ARBA"/>
</dbReference>
<protein>
    <submittedName>
        <fullName evidence="15">Sodium-coupled monocarboxylate transporter 1</fullName>
    </submittedName>
</protein>
<evidence type="ECO:0000256" key="13">
    <source>
        <dbReference type="RuleBase" id="RU362091"/>
    </source>
</evidence>
<reference evidence="15 16" key="1">
    <citation type="journal article" date="2021" name="Elife">
        <title>Chloroplast acquisition without the gene transfer in kleptoplastic sea slugs, Plakobranchus ocellatus.</title>
        <authorList>
            <person name="Maeda T."/>
            <person name="Takahashi S."/>
            <person name="Yoshida T."/>
            <person name="Shimamura S."/>
            <person name="Takaki Y."/>
            <person name="Nagai Y."/>
            <person name="Toyoda A."/>
            <person name="Suzuki Y."/>
            <person name="Arimoto A."/>
            <person name="Ishii H."/>
            <person name="Satoh N."/>
            <person name="Nishiyama T."/>
            <person name="Hasebe M."/>
            <person name="Maruyama T."/>
            <person name="Minagawa J."/>
            <person name="Obokata J."/>
            <person name="Shigenobu S."/>
        </authorList>
    </citation>
    <scope>NUCLEOTIDE SEQUENCE [LARGE SCALE GENOMIC DNA]</scope>
</reference>
<keyword evidence="8" id="KW-0406">Ion transport</keyword>
<evidence type="ECO:0000256" key="6">
    <source>
        <dbReference type="ARBA" id="ARBA00022989"/>
    </source>
</evidence>
<evidence type="ECO:0000256" key="2">
    <source>
        <dbReference type="ARBA" id="ARBA00006434"/>
    </source>
</evidence>
<evidence type="ECO:0000256" key="12">
    <source>
        <dbReference type="ARBA" id="ARBA00036099"/>
    </source>
</evidence>
<dbReference type="GO" id="GO:0005886">
    <property type="term" value="C:plasma membrane"/>
    <property type="evidence" value="ECO:0007669"/>
    <property type="project" value="UniProtKB-SubCell"/>
</dbReference>
<evidence type="ECO:0000313" key="16">
    <source>
        <dbReference type="Proteomes" id="UP000762676"/>
    </source>
</evidence>
<dbReference type="InterPro" id="IPR001734">
    <property type="entry name" value="Na/solute_symporter"/>
</dbReference>
<sequence>MVTVVPLMYPLGVTSINEYLALRYRCKSLQVIGAAVGVFSSLCYMTVALLSPALALETAVGIPLWMSIFLVGAVGTAYTTVGGMKSVVWTDVFQSVVIFAGIFTVLVKGTMDAGGVDKVWQIGKDSGRIKYFDMSLDPRVRHTSWNQVIGFVAFWLSVHFSQSSVQRIVSTTSIREAYKVYLYTIPVVVIYNIVLCFTGLAILAYFFTLGCDPIAGGLFDNKNQLVPYFVLHALRLFPGLPGLYISTIFSGALSTLSSGINSMSANVVQDFLAKFLQGMPERMVTTITKLLVCFFGIVIILMAYLAKAFQGPVTQMSYIVGSATNAPLLGLFLLSGLFPQANYIGAIFGLASGFAVGLWKVFGSLWFGYRTPILPPGPTHQCPVENVTVFNMTTPTYAMTTDAAGLLTSSWAPNVTTSLDYHSTESAVVPGLDDRAFSFYDVSYTLNPLITASVTLLAGLIASLVVRPFLREAWSPEAKLLFPFCRRFWYSDMDVLSTETQNKNKDRDLED</sequence>
<feature type="transmembrane region" description="Helical" evidence="14">
    <location>
        <begin position="31"/>
        <end position="56"/>
    </location>
</feature>
<comment type="subcellular location">
    <subcellularLocation>
        <location evidence="1">Cell membrane</location>
        <topology evidence="1">Multi-pass membrane protein</topology>
    </subcellularLocation>
</comment>
<name>A0AAV4E9W8_9GAST</name>
<feature type="transmembrane region" description="Helical" evidence="14">
    <location>
        <begin position="88"/>
        <end position="107"/>
    </location>
</feature>
<dbReference type="InterPro" id="IPR051163">
    <property type="entry name" value="Sodium:Solute_Symporter_SSF"/>
</dbReference>
<keyword evidence="7" id="KW-0915">Sodium</keyword>